<evidence type="ECO:0000256" key="3">
    <source>
        <dbReference type="ARBA" id="ARBA00023237"/>
    </source>
</evidence>
<evidence type="ECO:0000256" key="1">
    <source>
        <dbReference type="ARBA" id="ARBA00004442"/>
    </source>
</evidence>
<dbReference type="Gene3D" id="2.40.170.20">
    <property type="entry name" value="TonB-dependent receptor, beta-barrel domain"/>
    <property type="match status" value="1"/>
</dbReference>
<dbReference type="SUPFAM" id="SSF49464">
    <property type="entry name" value="Carboxypeptidase regulatory domain-like"/>
    <property type="match status" value="1"/>
</dbReference>
<dbReference type="Pfam" id="PF13715">
    <property type="entry name" value="CarbopepD_reg_2"/>
    <property type="match status" value="1"/>
</dbReference>
<dbReference type="InterPro" id="IPR008969">
    <property type="entry name" value="CarboxyPept-like_regulatory"/>
</dbReference>
<dbReference type="EMBL" id="BAABJJ010000029">
    <property type="protein sequence ID" value="GAA4946055.1"/>
    <property type="molecule type" value="Genomic_DNA"/>
</dbReference>
<dbReference type="SUPFAM" id="SSF56935">
    <property type="entry name" value="Porins"/>
    <property type="match status" value="1"/>
</dbReference>
<name>A0ABP9GTC8_9FLAO</name>
<gene>
    <name evidence="4" type="ORF">GCM10023314_19170</name>
</gene>
<evidence type="ECO:0000256" key="2">
    <source>
        <dbReference type="ARBA" id="ARBA00023136"/>
    </source>
</evidence>
<dbReference type="InterPro" id="IPR036942">
    <property type="entry name" value="Beta-barrel_TonB_sf"/>
</dbReference>
<keyword evidence="2" id="KW-0472">Membrane</keyword>
<keyword evidence="3" id="KW-0998">Cell outer membrane</keyword>
<evidence type="ECO:0000313" key="4">
    <source>
        <dbReference type="EMBL" id="GAA4946055.1"/>
    </source>
</evidence>
<comment type="caution">
    <text evidence="4">The sequence shown here is derived from an EMBL/GenBank/DDBJ whole genome shotgun (WGS) entry which is preliminary data.</text>
</comment>
<sequence length="831" mass="95357">MNKLIFVIVFLSLSLNAQVQQKKVPFVEVLEYLESKHPYQFNYLFQTIDEVLVFYPPEKSSFEDAIAFLEKHTELNFSILNDFVSITNTDTFFLCGYLKDIETKSPIAFATIQSKNASASSDKNGYFKLEIKKKKETIIIRHLGYKRLKRAFRFFNTETCGTIYLVPEVVKLQQVVLSNYLAEGINKLYNSSFQINFSEFGILPGLIETDILQTVRALPGIHSVDETVSNINIRGGSNDENLLLWDGIKMYQSGHFFGLISIFNPKMTDKAILTKNGTSVHHSDGVSGTIEMHSSEDINDDFKGSIGVNFLNLDVFADIPISTNSSLQISARKGLSDFFKTPTYNSYFDRIQQDSELEMNTEDVNNSNIEFDFYDTGLRWLYQIDEKNQFRLNLLTVSNELIFDENATLNGIDESRRSSLVQNSFGAGLFYKRIWTTKFETALQIYETDYKLKAINANIILNQRALQENKVSETGVKLNTTYKVNEQFSLLNGYQFIETQVTNFDDVDNPVFSLYVVEVLRTHGLYSQIKFLSEHKKSSITAGIRANYIPKLNKYIFEPRLSFNQKINPYFNLEILGEFKHQITSQIINFQNDFFGIEKHRWQLSNNTNIPVIQSKQVSLGLQYNRNGWLINGEGYFKKVAGITTQSQGFQNQYVLARTDGDYKAFGFDFLARKQFDSFNIWLSYTYMDNYYNFEMLQNNNFHTNFDFTNALTLGTTYSLNDFKISTGLNWHSGKPTTRPISGNEISGGTINYESANSSRLKDYTRIDISSTYQFDVSKNTKANIGASIWNLLNQKNNLNTYYRIDNNDGLEQVSQASLGITPNVSFRISF</sequence>
<protein>
    <submittedName>
        <fullName evidence="4">Carboxypeptidase-like regulatory domain-containing protein</fullName>
    </submittedName>
</protein>
<reference evidence="5" key="1">
    <citation type="journal article" date="2019" name="Int. J. Syst. Evol. Microbiol.">
        <title>The Global Catalogue of Microorganisms (GCM) 10K type strain sequencing project: providing services to taxonomists for standard genome sequencing and annotation.</title>
        <authorList>
            <consortium name="The Broad Institute Genomics Platform"/>
            <consortium name="The Broad Institute Genome Sequencing Center for Infectious Disease"/>
            <person name="Wu L."/>
            <person name="Ma J."/>
        </authorList>
    </citation>
    <scope>NUCLEOTIDE SEQUENCE [LARGE SCALE GENOMIC DNA]</scope>
    <source>
        <strain evidence="5">JCM 18285</strain>
    </source>
</reference>
<accession>A0ABP9GTC8</accession>
<keyword evidence="5" id="KW-1185">Reference proteome</keyword>
<proteinExistence type="predicted"/>
<dbReference type="RefSeq" id="WP_345191774.1">
    <property type="nucleotide sequence ID" value="NZ_BAABJJ010000029.1"/>
</dbReference>
<evidence type="ECO:0000313" key="5">
    <source>
        <dbReference type="Proteomes" id="UP001501302"/>
    </source>
</evidence>
<organism evidence="4 5">
    <name type="scientific">Algibacter agarivorans</name>
    <dbReference type="NCBI Taxonomy" id="1109741"/>
    <lineage>
        <taxon>Bacteria</taxon>
        <taxon>Pseudomonadati</taxon>
        <taxon>Bacteroidota</taxon>
        <taxon>Flavobacteriia</taxon>
        <taxon>Flavobacteriales</taxon>
        <taxon>Flavobacteriaceae</taxon>
        <taxon>Algibacter</taxon>
    </lineage>
</organism>
<comment type="subcellular location">
    <subcellularLocation>
        <location evidence="1">Cell outer membrane</location>
    </subcellularLocation>
</comment>
<dbReference type="Proteomes" id="UP001501302">
    <property type="component" value="Unassembled WGS sequence"/>
</dbReference>